<gene>
    <name evidence="4" type="ORF">BFC17_12510</name>
</gene>
<dbReference type="AlphaFoldDB" id="A0A1E8FID6"/>
<comment type="similarity">
    <text evidence="1">Belongs to the peptidase M16 family.</text>
</comment>
<feature type="domain" description="Peptidase M16 C-terminal" evidence="3">
    <location>
        <begin position="203"/>
        <end position="379"/>
    </location>
</feature>
<evidence type="ECO:0000313" key="5">
    <source>
        <dbReference type="Proteomes" id="UP000176037"/>
    </source>
</evidence>
<evidence type="ECO:0000256" key="1">
    <source>
        <dbReference type="ARBA" id="ARBA00007261"/>
    </source>
</evidence>
<dbReference type="PANTHER" id="PTHR11851">
    <property type="entry name" value="METALLOPROTEASE"/>
    <property type="match status" value="1"/>
</dbReference>
<keyword evidence="5" id="KW-1185">Reference proteome</keyword>
<dbReference type="SUPFAM" id="SSF63411">
    <property type="entry name" value="LuxS/MPP-like metallohydrolase"/>
    <property type="match status" value="4"/>
</dbReference>
<feature type="domain" description="Peptidase M16 N-terminal" evidence="2">
    <location>
        <begin position="531"/>
        <end position="653"/>
    </location>
</feature>
<evidence type="ECO:0000259" key="3">
    <source>
        <dbReference type="Pfam" id="PF05193"/>
    </source>
</evidence>
<evidence type="ECO:0000259" key="2">
    <source>
        <dbReference type="Pfam" id="PF00675"/>
    </source>
</evidence>
<evidence type="ECO:0000313" key="4">
    <source>
        <dbReference type="EMBL" id="OFI35702.1"/>
    </source>
</evidence>
<name>A0A1E8FID6_9ALTE</name>
<comment type="caution">
    <text evidence="4">The sequence shown here is derived from an EMBL/GenBank/DDBJ whole genome shotgun (WGS) entry which is preliminary data.</text>
</comment>
<accession>A0A1E8FID6</accession>
<organism evidence="4 5">
    <name type="scientific">Alteromonas lipolytica</name>
    <dbReference type="NCBI Taxonomy" id="1856405"/>
    <lineage>
        <taxon>Bacteria</taxon>
        <taxon>Pseudomonadati</taxon>
        <taxon>Pseudomonadota</taxon>
        <taxon>Gammaproteobacteria</taxon>
        <taxon>Alteromonadales</taxon>
        <taxon>Alteromonadaceae</taxon>
        <taxon>Alteromonas/Salinimonas group</taxon>
        <taxon>Alteromonas</taxon>
    </lineage>
</organism>
<dbReference type="Pfam" id="PF05193">
    <property type="entry name" value="Peptidase_M16_C"/>
    <property type="match status" value="2"/>
</dbReference>
<dbReference type="Pfam" id="PF00675">
    <property type="entry name" value="Peptidase_M16"/>
    <property type="match status" value="2"/>
</dbReference>
<dbReference type="InterPro" id="IPR011249">
    <property type="entry name" value="Metalloenz_LuxS/M16"/>
</dbReference>
<dbReference type="PANTHER" id="PTHR11851:SF49">
    <property type="entry name" value="MITOCHONDRIAL-PROCESSING PEPTIDASE SUBUNIT ALPHA"/>
    <property type="match status" value="1"/>
</dbReference>
<reference evidence="4 5" key="1">
    <citation type="submission" date="2016-09" db="EMBL/GenBank/DDBJ databases">
        <title>Alteromonas lipolytica, a new species isolated from sea water.</title>
        <authorList>
            <person name="Wu Y.-H."/>
            <person name="Cheng H."/>
            <person name="Xu X.-W."/>
        </authorList>
    </citation>
    <scope>NUCLEOTIDE SEQUENCE [LARGE SCALE GENOMIC DNA]</scope>
    <source>
        <strain evidence="4 5">JW12</strain>
    </source>
</reference>
<dbReference type="GO" id="GO:0046872">
    <property type="term" value="F:metal ion binding"/>
    <property type="evidence" value="ECO:0007669"/>
    <property type="project" value="InterPro"/>
</dbReference>
<sequence>MLSALALAACSENPPVSQSETSTVEKQPSFAVNYEKFELDNGLEVVFHKDTSDPVTAVALTFHVGSAREIENRTGFAHLFEHLLFLESENLGKGGLDKMSSRIGGSGANGSTSRDRTNYFQTVPNDALEKMIWAEADKMGFFINTVTDAVLAKEKQVVKNEKRQSVDNRPYGHANYVVDKNMYPADHPYNWQVIGSLEDLQNATLQDVKDFYNKWYVPNNATLVIAGDFDFAQAKAWVHKYFDEIPRGEEIAPLTDRPAKLTATVKRYYEDNFAQLPELRLVWPGVDLYHKDAYALDILTRLLADGKTAPLTKVVVEEKELAAGVNMFNRNSEIAGELYLITRAYPGTSLDEVNAAIQQAFSRFEQNGISDEDLTRVKAGIETRFYNGLSSVLGKAFELAQYNIFAGDPGYINEELDKSLAVTKDDIMRVYNQYIKGQAFIATSFVPKGQAELALSGSTPAQVVEEKIVTAGEGEAFTIPEDSGYERTVSKFDRSAEPPYGELPQPAVPNVWQDKLDNGLDLYGIENNELPLVQFELTFQGGLMLEDPAKVGVASLLATMLEKGTATKTAEELENALDLLGTQIGVYSGRQSLTISGTMLARNYAATMALVKEMLLTPRWDEREFALAKQSTLSVIAEQSANPNSIADNQIFTLLYGKDHILAHNPLGTAASVEAITLADLKQYYSQYITPSVADFLVVGAVDTNTVKASLASLNNDWPARAVTLPALSLPARPEQSTVYFYDVPGAKQSVLRFGYLAMAETDADFYPATIMNYKLGGGGFASRLMQSLREGKGYTYGIYSRFNGTDIPGPFLIESGVRTNVTFESAALVKEIMAEYPATFSDDDLTNTKSYFIKSAARQFETAEAKISMLENISLYGWGADYVKQRQELVQNITVDDVQKLAKQYANPNAMIWLVVGDAESQLSRLQQLGFGQPVLLNPAQTIAE</sequence>
<protein>
    <submittedName>
        <fullName evidence="4">Peptidase M16</fullName>
    </submittedName>
</protein>
<dbReference type="OrthoDB" id="9811314at2"/>
<feature type="domain" description="Peptidase M16 N-terminal" evidence="2">
    <location>
        <begin position="45"/>
        <end position="169"/>
    </location>
</feature>
<dbReference type="Proteomes" id="UP000176037">
    <property type="component" value="Unassembled WGS sequence"/>
</dbReference>
<dbReference type="Gene3D" id="3.30.830.10">
    <property type="entry name" value="Metalloenzyme, LuxS/M16 peptidase-like"/>
    <property type="match status" value="4"/>
</dbReference>
<dbReference type="InterPro" id="IPR011765">
    <property type="entry name" value="Pept_M16_N"/>
</dbReference>
<dbReference type="EMBL" id="MJIC01000009">
    <property type="protein sequence ID" value="OFI35702.1"/>
    <property type="molecule type" value="Genomic_DNA"/>
</dbReference>
<dbReference type="STRING" id="1856405.BFC17_12510"/>
<dbReference type="InterPro" id="IPR050361">
    <property type="entry name" value="MPP/UQCRC_Complex"/>
</dbReference>
<feature type="domain" description="Peptidase M16 C-terminal" evidence="3">
    <location>
        <begin position="676"/>
        <end position="850"/>
    </location>
</feature>
<dbReference type="InterPro" id="IPR007863">
    <property type="entry name" value="Peptidase_M16_C"/>
</dbReference>
<proteinExistence type="inferred from homology"/>